<evidence type="ECO:0000313" key="1">
    <source>
        <dbReference type="EMBL" id="MPC74672.1"/>
    </source>
</evidence>
<comment type="caution">
    <text evidence="1">The sequence shown here is derived from an EMBL/GenBank/DDBJ whole genome shotgun (WGS) entry which is preliminary data.</text>
</comment>
<evidence type="ECO:0000313" key="2">
    <source>
        <dbReference type="Proteomes" id="UP000324222"/>
    </source>
</evidence>
<accession>A0A5B7HTL1</accession>
<keyword evidence="2" id="KW-1185">Reference proteome</keyword>
<dbReference type="EMBL" id="VSRR010039448">
    <property type="protein sequence ID" value="MPC74672.1"/>
    <property type="molecule type" value="Genomic_DNA"/>
</dbReference>
<proteinExistence type="predicted"/>
<protein>
    <submittedName>
        <fullName evidence="1">Uncharacterized protein</fullName>
    </submittedName>
</protein>
<sequence>MWGIEIVKSVGINLLISRSWLGENRRGMEGRVGRWVSGWGCLSMTGGWEGAWLGEGGRVGAGVGGSGRVVGRGWSVMGGCETS</sequence>
<organism evidence="1 2">
    <name type="scientific">Portunus trituberculatus</name>
    <name type="common">Swimming crab</name>
    <name type="synonym">Neptunus trituberculatus</name>
    <dbReference type="NCBI Taxonomy" id="210409"/>
    <lineage>
        <taxon>Eukaryota</taxon>
        <taxon>Metazoa</taxon>
        <taxon>Ecdysozoa</taxon>
        <taxon>Arthropoda</taxon>
        <taxon>Crustacea</taxon>
        <taxon>Multicrustacea</taxon>
        <taxon>Malacostraca</taxon>
        <taxon>Eumalacostraca</taxon>
        <taxon>Eucarida</taxon>
        <taxon>Decapoda</taxon>
        <taxon>Pleocyemata</taxon>
        <taxon>Brachyura</taxon>
        <taxon>Eubrachyura</taxon>
        <taxon>Portunoidea</taxon>
        <taxon>Portunidae</taxon>
        <taxon>Portuninae</taxon>
        <taxon>Portunus</taxon>
    </lineage>
</organism>
<dbReference type="Proteomes" id="UP000324222">
    <property type="component" value="Unassembled WGS sequence"/>
</dbReference>
<gene>
    <name evidence="1" type="ORF">E2C01_069043</name>
</gene>
<name>A0A5B7HTL1_PORTR</name>
<reference evidence="1 2" key="1">
    <citation type="submission" date="2019-05" db="EMBL/GenBank/DDBJ databases">
        <title>Another draft genome of Portunus trituberculatus and its Hox gene families provides insights of decapod evolution.</title>
        <authorList>
            <person name="Jeong J.-H."/>
            <person name="Song I."/>
            <person name="Kim S."/>
            <person name="Choi T."/>
            <person name="Kim D."/>
            <person name="Ryu S."/>
            <person name="Kim W."/>
        </authorList>
    </citation>
    <scope>NUCLEOTIDE SEQUENCE [LARGE SCALE GENOMIC DNA]</scope>
    <source>
        <tissue evidence="1">Muscle</tissue>
    </source>
</reference>
<dbReference type="AlphaFoldDB" id="A0A5B7HTL1"/>